<accession>A0ABW4QX03</accession>
<proteinExistence type="predicted"/>
<name>A0ABW4QX03_9BACT</name>
<dbReference type="EMBL" id="JBHUFD010000005">
    <property type="protein sequence ID" value="MFD1873877.1"/>
    <property type="molecule type" value="Genomic_DNA"/>
</dbReference>
<dbReference type="RefSeq" id="WP_382315154.1">
    <property type="nucleotide sequence ID" value="NZ_JBHUFD010000005.1"/>
</dbReference>
<evidence type="ECO:0008006" key="3">
    <source>
        <dbReference type="Google" id="ProtNLM"/>
    </source>
</evidence>
<reference evidence="2" key="1">
    <citation type="journal article" date="2019" name="Int. J. Syst. Evol. Microbiol.">
        <title>The Global Catalogue of Microorganisms (GCM) 10K type strain sequencing project: providing services to taxonomists for standard genome sequencing and annotation.</title>
        <authorList>
            <consortium name="The Broad Institute Genomics Platform"/>
            <consortium name="The Broad Institute Genome Sequencing Center for Infectious Disease"/>
            <person name="Wu L."/>
            <person name="Ma J."/>
        </authorList>
    </citation>
    <scope>NUCLEOTIDE SEQUENCE [LARGE SCALE GENOMIC DNA]</scope>
    <source>
        <strain evidence="2">CGMCC 1.15795</strain>
    </source>
</reference>
<evidence type="ECO:0000313" key="1">
    <source>
        <dbReference type="EMBL" id="MFD1873877.1"/>
    </source>
</evidence>
<keyword evidence="2" id="KW-1185">Reference proteome</keyword>
<organism evidence="1 2">
    <name type="scientific">Hymenobacter bucti</name>
    <dbReference type="NCBI Taxonomy" id="1844114"/>
    <lineage>
        <taxon>Bacteria</taxon>
        <taxon>Pseudomonadati</taxon>
        <taxon>Bacteroidota</taxon>
        <taxon>Cytophagia</taxon>
        <taxon>Cytophagales</taxon>
        <taxon>Hymenobacteraceae</taxon>
        <taxon>Hymenobacter</taxon>
    </lineage>
</organism>
<evidence type="ECO:0000313" key="2">
    <source>
        <dbReference type="Proteomes" id="UP001597197"/>
    </source>
</evidence>
<sequence>MLQINEIGSISERIMKLVEHFCQGNKTAFGRAADIQSGVLAGIVGGRESKPGFEILQKLLTAYPTVNPTWLLFGRGPMINDGESQAEFIATSNDKVDDLFSVVQKQMGIFLDLLPSDQSKKLKDGLEKGGVPLTRKP</sequence>
<dbReference type="Proteomes" id="UP001597197">
    <property type="component" value="Unassembled WGS sequence"/>
</dbReference>
<protein>
    <recommendedName>
        <fullName evidence="3">XRE family transcriptional regulator</fullName>
    </recommendedName>
</protein>
<comment type="caution">
    <text evidence="1">The sequence shown here is derived from an EMBL/GenBank/DDBJ whole genome shotgun (WGS) entry which is preliminary data.</text>
</comment>
<gene>
    <name evidence="1" type="ORF">ACFSDX_15635</name>
</gene>